<dbReference type="InterPro" id="IPR012900">
    <property type="entry name" value="MFMR"/>
</dbReference>
<accession>A0A660KPW7</accession>
<dbReference type="PANTHER" id="PTHR45967:SF20">
    <property type="entry name" value="G-BOX-BINDING FACTOR 1"/>
    <property type="match status" value="1"/>
</dbReference>
<dbReference type="Pfam" id="PF07777">
    <property type="entry name" value="MFMR"/>
    <property type="match status" value="1"/>
</dbReference>
<dbReference type="GO" id="GO:0043565">
    <property type="term" value="F:sequence-specific DNA binding"/>
    <property type="evidence" value="ECO:0007669"/>
    <property type="project" value="InterPro"/>
</dbReference>
<evidence type="ECO:0000313" key="3">
    <source>
        <dbReference type="EMBL" id="KAE8037478.1"/>
    </source>
</evidence>
<dbReference type="GO" id="GO:0003700">
    <property type="term" value="F:DNA-binding transcription factor activity"/>
    <property type="evidence" value="ECO:0007669"/>
    <property type="project" value="InterPro"/>
</dbReference>
<dbReference type="InterPro" id="IPR044827">
    <property type="entry name" value="GBF-like"/>
</dbReference>
<evidence type="ECO:0000256" key="1">
    <source>
        <dbReference type="SAM" id="MobiDB-lite"/>
    </source>
</evidence>
<dbReference type="PANTHER" id="PTHR45967">
    <property type="entry name" value="G-BOX-BINDING FACTOR 3-RELATED"/>
    <property type="match status" value="1"/>
</dbReference>
<proteinExistence type="predicted"/>
<evidence type="ECO:0000313" key="4">
    <source>
        <dbReference type="Proteomes" id="UP000327013"/>
    </source>
</evidence>
<dbReference type="AlphaFoldDB" id="A0A660KPW7"/>
<reference evidence="3 4" key="1">
    <citation type="submission" date="2019-06" db="EMBL/GenBank/DDBJ databases">
        <title>A chromosomal-level reference genome of Carpinus fangiana (Coryloideae, Betulaceae).</title>
        <authorList>
            <person name="Yang X."/>
            <person name="Wang Z."/>
            <person name="Zhang L."/>
            <person name="Hao G."/>
            <person name="Liu J."/>
            <person name="Yang Y."/>
        </authorList>
    </citation>
    <scope>NUCLEOTIDE SEQUENCE [LARGE SCALE GENOMIC DNA]</scope>
    <source>
        <strain evidence="3">Cfa_2016G</strain>
        <tissue evidence="3">Leaf</tissue>
    </source>
</reference>
<feature type="domain" description="G-box binding protein multifunctional mosaic region" evidence="2">
    <location>
        <begin position="1"/>
        <end position="94"/>
    </location>
</feature>
<dbReference type="Proteomes" id="UP000327013">
    <property type="component" value="Chromosome 4"/>
</dbReference>
<evidence type="ECO:0000259" key="2">
    <source>
        <dbReference type="Pfam" id="PF07777"/>
    </source>
</evidence>
<name>A0A660KPW7_9ROSI</name>
<sequence>MGVGEESKPPNPSKPASSAQEIQTMHHFDWSSYMQAYYCPGATQPPFFASTIASTTPHPYLSRSQHLLIPPYGKPIPYPGLLPPWGVHTHFNMPTTPNPLLVNVELEGKGPYGNDQVCTKKSMETHTSAGNDGASHRFSYPLVNSVESGNEVTLDAIDKNSEKHIPTEDEPFVEVLPQIG</sequence>
<gene>
    <name evidence="3" type="ORF">FH972_010064</name>
</gene>
<dbReference type="EMBL" id="CM017324">
    <property type="protein sequence ID" value="KAE8037478.1"/>
    <property type="molecule type" value="Genomic_DNA"/>
</dbReference>
<feature type="region of interest" description="Disordered" evidence="1">
    <location>
        <begin position="1"/>
        <end position="21"/>
    </location>
</feature>
<dbReference type="GO" id="GO:0005634">
    <property type="term" value="C:nucleus"/>
    <property type="evidence" value="ECO:0007669"/>
    <property type="project" value="TreeGrafter"/>
</dbReference>
<protein>
    <recommendedName>
        <fullName evidence="2">G-box binding protein multifunctional mosaic region domain-containing protein</fullName>
    </recommendedName>
</protein>
<organism evidence="3 4">
    <name type="scientific">Carpinus fangiana</name>
    <dbReference type="NCBI Taxonomy" id="176857"/>
    <lineage>
        <taxon>Eukaryota</taxon>
        <taxon>Viridiplantae</taxon>
        <taxon>Streptophyta</taxon>
        <taxon>Embryophyta</taxon>
        <taxon>Tracheophyta</taxon>
        <taxon>Spermatophyta</taxon>
        <taxon>Magnoliopsida</taxon>
        <taxon>eudicotyledons</taxon>
        <taxon>Gunneridae</taxon>
        <taxon>Pentapetalae</taxon>
        <taxon>rosids</taxon>
        <taxon>fabids</taxon>
        <taxon>Fagales</taxon>
        <taxon>Betulaceae</taxon>
        <taxon>Carpinus</taxon>
    </lineage>
</organism>
<dbReference type="OrthoDB" id="10469014at2759"/>
<keyword evidence="4" id="KW-1185">Reference proteome</keyword>